<dbReference type="GO" id="GO:0003824">
    <property type="term" value="F:catalytic activity"/>
    <property type="evidence" value="ECO:0007669"/>
    <property type="project" value="InterPro"/>
</dbReference>
<evidence type="ECO:0000313" key="3">
    <source>
        <dbReference type="Proteomes" id="UP000466104"/>
    </source>
</evidence>
<dbReference type="InterPro" id="IPR002500">
    <property type="entry name" value="PAPS_reduct_dom"/>
</dbReference>
<sequence length="244" mass="28258">MLIDSPRLTDADRKAWTRLERYDRALAADPRWTSREDRAHKTIREFAEAGQCYASTSWGKDSTVVAHLVATSGVRLPLVYVRMRRWENPDCLTVRDAFLGEYGDRVDYHEYWVDGGPRWWDNIEFSDRKGQHTRGQFTGPEKEFGSRHITGVRAEESRMRDMVIARWGEAGPGACRPIGRWTAVDVFAYLCRHDLPVHPAYAMSCGGHYDRRWLRVSPIGGITQAHRGRADWERTYYPDIVEEP</sequence>
<protein>
    <submittedName>
        <fullName evidence="2">Phosphoadenosine phosphosulfate reductase family protein</fullName>
    </submittedName>
</protein>
<keyword evidence="3" id="KW-1185">Reference proteome</keyword>
<feature type="domain" description="Phosphoadenosine phosphosulphate reductase" evidence="1">
    <location>
        <begin position="52"/>
        <end position="202"/>
    </location>
</feature>
<evidence type="ECO:0000313" key="2">
    <source>
        <dbReference type="EMBL" id="MSS45307.1"/>
    </source>
</evidence>
<dbReference type="Pfam" id="PF01507">
    <property type="entry name" value="PAPS_reduct"/>
    <property type="match status" value="1"/>
</dbReference>
<comment type="caution">
    <text evidence="2">The sequence shown here is derived from an EMBL/GenBank/DDBJ whole genome shotgun (WGS) entry which is preliminary data.</text>
</comment>
<proteinExistence type="predicted"/>
<dbReference type="Proteomes" id="UP000466104">
    <property type="component" value="Unassembled WGS sequence"/>
</dbReference>
<name>A0A7K0J5W1_9ACTN</name>
<dbReference type="AlphaFoldDB" id="A0A7K0J5W1"/>
<organism evidence="2 3">
    <name type="scientific">Cutibacterium porci</name>
    <dbReference type="NCBI Taxonomy" id="2605781"/>
    <lineage>
        <taxon>Bacteria</taxon>
        <taxon>Bacillati</taxon>
        <taxon>Actinomycetota</taxon>
        <taxon>Actinomycetes</taxon>
        <taxon>Propionibacteriales</taxon>
        <taxon>Propionibacteriaceae</taxon>
        <taxon>Cutibacterium</taxon>
    </lineage>
</organism>
<dbReference type="RefSeq" id="WP_154562434.1">
    <property type="nucleotide sequence ID" value="NZ_VUMG01000002.1"/>
</dbReference>
<dbReference type="Gene3D" id="3.40.50.620">
    <property type="entry name" value="HUPs"/>
    <property type="match status" value="1"/>
</dbReference>
<dbReference type="EMBL" id="VUMG01000002">
    <property type="protein sequence ID" value="MSS45307.1"/>
    <property type="molecule type" value="Genomic_DNA"/>
</dbReference>
<dbReference type="InterPro" id="IPR014729">
    <property type="entry name" value="Rossmann-like_a/b/a_fold"/>
</dbReference>
<accession>A0A7K0J5W1</accession>
<reference evidence="2 3" key="1">
    <citation type="submission" date="2019-08" db="EMBL/GenBank/DDBJ databases">
        <title>In-depth cultivation of the pig gut microbiome towards novel bacterial diversity and tailored functional studies.</title>
        <authorList>
            <person name="Wylensek D."/>
            <person name="Hitch T.C.A."/>
            <person name="Clavel T."/>
        </authorList>
    </citation>
    <scope>NUCLEOTIDE SEQUENCE [LARGE SCALE GENOMIC DNA]</scope>
    <source>
        <strain evidence="2 3">WCA-380-WT-3A</strain>
    </source>
</reference>
<dbReference type="SUPFAM" id="SSF52402">
    <property type="entry name" value="Adenine nucleotide alpha hydrolases-like"/>
    <property type="match status" value="1"/>
</dbReference>
<evidence type="ECO:0000259" key="1">
    <source>
        <dbReference type="Pfam" id="PF01507"/>
    </source>
</evidence>
<gene>
    <name evidence="2" type="ORF">FYJ43_04445</name>
</gene>